<accession>C6F5N8</accession>
<dbReference type="AlphaFoldDB" id="C6F5N8"/>
<dbReference type="EMBL" id="AP006804">
    <property type="protein sequence ID" value="BBU25960.1"/>
    <property type="molecule type" value="Genomic_DNA"/>
</dbReference>
<dbReference type="Pfam" id="PF00895">
    <property type="entry name" value="ATP-synt_8"/>
    <property type="match status" value="1"/>
</dbReference>
<evidence type="ECO:0000256" key="5">
    <source>
        <dbReference type="ARBA" id="ARBA00022692"/>
    </source>
</evidence>
<keyword evidence="11" id="KW-0066">ATP synthesis</keyword>
<reference evidence="17" key="1">
    <citation type="submission" date="2004-04" db="EMBL/GenBank/DDBJ databases">
        <title>The ray-finned fish phylogeny.</title>
        <authorList>
            <person name="Miya M."/>
        </authorList>
    </citation>
    <scope>NUCLEOTIDE SEQUENCE</scope>
</reference>
<dbReference type="GO" id="GO:0015078">
    <property type="term" value="F:proton transmembrane transporter activity"/>
    <property type="evidence" value="ECO:0007669"/>
    <property type="project" value="InterPro"/>
</dbReference>
<evidence type="ECO:0000256" key="14">
    <source>
        <dbReference type="RuleBase" id="RU003661"/>
    </source>
</evidence>
<comment type="subcellular location">
    <subcellularLocation>
        <location evidence="1 14">Mitochondrion membrane</location>
        <topology evidence="1 14">Single-pass membrane protein</topology>
    </subcellularLocation>
</comment>
<dbReference type="RefSeq" id="YP_003002291.1">
    <property type="nucleotide sequence ID" value="NC_012904.1"/>
</dbReference>
<proteinExistence type="inferred from homology"/>
<evidence type="ECO:0000256" key="9">
    <source>
        <dbReference type="ARBA" id="ARBA00023128"/>
    </source>
</evidence>
<comment type="subunit">
    <text evidence="13">Component of the ATP synthase complex composed at least of ATP5F1A/subunit alpha, ATP5F1B/subunit beta, ATP5MC1/subunit c (homooctomer), MT-ATP6/subunit a, MT-ATP8/subunit 8, ATP5ME/subunit e, ATP5MF/subunit f, ATP5MG/subunit g, ATP5MK/subunit k, ATP5MJ/subunit j, ATP5F1C/subunit gamma, ATP5F1D/subunit delta, ATP5F1E/subunit epsilon, ATP5PF/subunit F6, ATP5PB/subunit b, ATP5PD/subunit d, ATP5PO/subunit OSCP. ATP synthase complex consists of a soluble F(1) head domain (subunits alpha(3) and beta(3)) - the catalytic core - and a membrane F(0) domain - the membrane proton channel (subunits c, a, 8, e, f, g, k and j). These two domains are linked by a central stalk (subunits gamma, delta, and epsilon) rotating inside the F1 region and a stationary peripheral stalk (subunits F6, b, d, and OSCP).</text>
</comment>
<keyword evidence="9 14" id="KW-0496">Mitochondrion</keyword>
<reference evidence="16" key="3">
    <citation type="journal article" date="2010" name="Mitochondrial DNA">
        <title>Complete mitochondrial genome of three Branchiostegus (Perciformes, Malacanthidae) species: genome description and phylogenetic considerations.</title>
        <authorList>
            <person name="Oh D.J."/>
            <person name="Oh B.S."/>
            <person name="Jung M.M."/>
            <person name="Jung Y.H."/>
        </authorList>
    </citation>
    <scope>NUCLEOTIDE SEQUENCE</scope>
</reference>
<keyword evidence="3 14" id="KW-0813">Transport</keyword>
<comment type="function">
    <text evidence="12">Subunit 8, of the mitochondrial membrane ATP synthase complex (F(1)F(0) ATP synthase or Complex V) that produces ATP from ADP in the presence of a proton gradient across the membrane which is generated by electron transport complexes of the respiratory chain. ATP synthase complex consist of a soluble F(1) head domain - the catalytic core - and a membrane F(1) domain - the membrane proton channel. These two domains are linked by a central stalk rotating inside the F(1) region and a stationary peripheral stalk. During catalysis, ATP synthesis in the catalytic domain of F(1) is coupled via a rotary mechanism of the central stalk subunits to proton translocation. In vivo, can only synthesize ATP although its ATP hydrolase activity can be activated artificially in vitro. Part of the complex F(0) domain.</text>
</comment>
<gene>
    <name evidence="16" type="primary">ATP8</name>
    <name evidence="17" type="synonym">ATPase8</name>
</gene>
<dbReference type="GO" id="GO:0015986">
    <property type="term" value="P:proton motive force-driven ATP synthesis"/>
    <property type="evidence" value="ECO:0007669"/>
    <property type="project" value="InterPro"/>
</dbReference>
<dbReference type="PANTHER" id="PTHR39937">
    <property type="entry name" value="ATP SYNTHASE PROTEIN 8"/>
    <property type="match status" value="1"/>
</dbReference>
<keyword evidence="7 15" id="KW-1133">Transmembrane helix</keyword>
<evidence type="ECO:0000256" key="8">
    <source>
        <dbReference type="ARBA" id="ARBA00023065"/>
    </source>
</evidence>
<sequence length="55" mass="6571">MPQLNPLCWFNMLAFSWVAFTTIIPTKIKNVSFPNFPELKETDKPKTKSWTWPWL</sequence>
<evidence type="ECO:0000256" key="10">
    <source>
        <dbReference type="ARBA" id="ARBA00023136"/>
    </source>
</evidence>
<evidence type="ECO:0000256" key="6">
    <source>
        <dbReference type="ARBA" id="ARBA00022781"/>
    </source>
</evidence>
<dbReference type="GO" id="GO:0031966">
    <property type="term" value="C:mitochondrial membrane"/>
    <property type="evidence" value="ECO:0007669"/>
    <property type="project" value="UniProtKB-SubCell"/>
</dbReference>
<dbReference type="InterPro" id="IPR001421">
    <property type="entry name" value="ATP8_metazoa"/>
</dbReference>
<evidence type="ECO:0000313" key="17">
    <source>
        <dbReference type="EMBL" id="BBU25960.1"/>
    </source>
</evidence>
<evidence type="ECO:0000256" key="7">
    <source>
        <dbReference type="ARBA" id="ARBA00022989"/>
    </source>
</evidence>
<evidence type="ECO:0000256" key="3">
    <source>
        <dbReference type="ARBA" id="ARBA00022448"/>
    </source>
</evidence>
<dbReference type="CTD" id="4509"/>
<feature type="transmembrane region" description="Helical" evidence="15">
    <location>
        <begin position="7"/>
        <end position="28"/>
    </location>
</feature>
<dbReference type="GO" id="GO:0045259">
    <property type="term" value="C:proton-transporting ATP synthase complex"/>
    <property type="evidence" value="ECO:0007669"/>
    <property type="project" value="UniProtKB-KW"/>
</dbReference>
<keyword evidence="6 14" id="KW-0375">Hydrogen ion transport</keyword>
<keyword evidence="4 14" id="KW-0138">CF(0)</keyword>
<organism evidence="16">
    <name type="scientific">Branchiostegus japonicus</name>
    <name type="common">Horsehead tilefish</name>
    <name type="synonym">Coryphaena japonica</name>
    <dbReference type="NCBI Taxonomy" id="270562"/>
    <lineage>
        <taxon>Eukaryota</taxon>
        <taxon>Metazoa</taxon>
        <taxon>Chordata</taxon>
        <taxon>Craniata</taxon>
        <taxon>Vertebrata</taxon>
        <taxon>Euteleostomi</taxon>
        <taxon>Actinopterygii</taxon>
        <taxon>Neopterygii</taxon>
        <taxon>Teleostei</taxon>
        <taxon>Neoteleostei</taxon>
        <taxon>Acanthomorphata</taxon>
        <taxon>Eupercaria</taxon>
        <taxon>Malacanthidae</taxon>
        <taxon>Latilinae</taxon>
        <taxon>Branchiostegus</taxon>
    </lineage>
</organism>
<comment type="similarity">
    <text evidence="2 14">Belongs to the ATPase protein 8 family.</text>
</comment>
<protein>
    <recommendedName>
        <fullName evidence="14">ATP synthase complex subunit 8</fullName>
    </recommendedName>
</protein>
<evidence type="ECO:0000256" key="12">
    <source>
        <dbReference type="ARBA" id="ARBA00053067"/>
    </source>
</evidence>
<reference evidence="16" key="2">
    <citation type="submission" date="2008-06" db="EMBL/GenBank/DDBJ databases">
        <authorList>
            <person name="Jung Y.-H."/>
            <person name="Oh D.-J."/>
        </authorList>
    </citation>
    <scope>NUCLEOTIDE SEQUENCE</scope>
</reference>
<evidence type="ECO:0000256" key="15">
    <source>
        <dbReference type="SAM" id="Phobius"/>
    </source>
</evidence>
<evidence type="ECO:0000256" key="11">
    <source>
        <dbReference type="ARBA" id="ARBA00023310"/>
    </source>
</evidence>
<dbReference type="EMBL" id="EU861052">
    <property type="protein sequence ID" value="ACF24606.1"/>
    <property type="molecule type" value="Genomic_DNA"/>
</dbReference>
<keyword evidence="5 14" id="KW-0812">Transmembrane</keyword>
<dbReference type="InterPro" id="IPR050635">
    <property type="entry name" value="ATPase_protein_8"/>
</dbReference>
<evidence type="ECO:0000256" key="13">
    <source>
        <dbReference type="ARBA" id="ARBA00064647"/>
    </source>
</evidence>
<evidence type="ECO:0000313" key="16">
    <source>
        <dbReference type="EMBL" id="ACF24606.1"/>
    </source>
</evidence>
<evidence type="ECO:0000256" key="1">
    <source>
        <dbReference type="ARBA" id="ARBA00004304"/>
    </source>
</evidence>
<evidence type="ECO:0000256" key="4">
    <source>
        <dbReference type="ARBA" id="ARBA00022547"/>
    </source>
</evidence>
<dbReference type="PANTHER" id="PTHR39937:SF1">
    <property type="entry name" value="ATP SYNTHASE PROTEIN 8"/>
    <property type="match status" value="1"/>
</dbReference>
<keyword evidence="8 14" id="KW-0406">Ion transport</keyword>
<evidence type="ECO:0000256" key="2">
    <source>
        <dbReference type="ARBA" id="ARBA00008892"/>
    </source>
</evidence>
<dbReference type="GeneID" id="8097526"/>
<name>C6F5N8_BRAJA</name>
<keyword evidence="10 15" id="KW-0472">Membrane</keyword>
<geneLocation type="mitochondrion" evidence="16"/>